<dbReference type="InterPro" id="IPR045851">
    <property type="entry name" value="AMP-bd_C_sf"/>
</dbReference>
<dbReference type="GO" id="GO:0016874">
    <property type="term" value="F:ligase activity"/>
    <property type="evidence" value="ECO:0007669"/>
    <property type="project" value="UniProtKB-KW"/>
</dbReference>
<dbReference type="EMBL" id="JAAGNC010000189">
    <property type="protein sequence ID" value="NEC61080.1"/>
    <property type="molecule type" value="Genomic_DNA"/>
</dbReference>
<dbReference type="Pfam" id="PF00501">
    <property type="entry name" value="AMP-binding"/>
    <property type="match status" value="1"/>
</dbReference>
<evidence type="ECO:0000313" key="5">
    <source>
        <dbReference type="EMBL" id="NEC61080.1"/>
    </source>
</evidence>
<accession>A0ABX0BZR6</accession>
<dbReference type="InterPro" id="IPR042099">
    <property type="entry name" value="ANL_N_sf"/>
</dbReference>
<protein>
    <submittedName>
        <fullName evidence="5">Acyl--CoA ligase</fullName>
    </submittedName>
</protein>
<keyword evidence="2 5" id="KW-0436">Ligase</keyword>
<dbReference type="PANTHER" id="PTHR43201">
    <property type="entry name" value="ACYL-COA SYNTHETASE"/>
    <property type="match status" value="1"/>
</dbReference>
<proteinExistence type="inferred from homology"/>
<keyword evidence="6" id="KW-1185">Reference proteome</keyword>
<feature type="domain" description="AMP-dependent synthetase/ligase" evidence="3">
    <location>
        <begin position="16"/>
        <end position="381"/>
    </location>
</feature>
<reference evidence="5 6" key="1">
    <citation type="submission" date="2020-01" db="EMBL/GenBank/DDBJ databases">
        <title>Insect and environment-associated Actinomycetes.</title>
        <authorList>
            <person name="Currrie C."/>
            <person name="Chevrette M."/>
            <person name="Carlson C."/>
            <person name="Stubbendieck R."/>
            <person name="Wendt-Pienkowski E."/>
        </authorList>
    </citation>
    <scope>NUCLEOTIDE SEQUENCE [LARGE SCALE GENOMIC DNA]</scope>
    <source>
        <strain evidence="5 6">SID8386</strain>
    </source>
</reference>
<dbReference type="PROSITE" id="PS00455">
    <property type="entry name" value="AMP_BINDING"/>
    <property type="match status" value="1"/>
</dbReference>
<dbReference type="Pfam" id="PF13193">
    <property type="entry name" value="AMP-binding_C"/>
    <property type="match status" value="1"/>
</dbReference>
<dbReference type="InterPro" id="IPR000873">
    <property type="entry name" value="AMP-dep_synth/lig_dom"/>
</dbReference>
<dbReference type="SUPFAM" id="SSF56801">
    <property type="entry name" value="Acetyl-CoA synthetase-like"/>
    <property type="match status" value="1"/>
</dbReference>
<dbReference type="PANTHER" id="PTHR43201:SF5">
    <property type="entry name" value="MEDIUM-CHAIN ACYL-COA LIGASE ACSF2, MITOCHONDRIAL"/>
    <property type="match status" value="1"/>
</dbReference>
<comment type="similarity">
    <text evidence="1">Belongs to the ATP-dependent AMP-binding enzyme family.</text>
</comment>
<dbReference type="Gene3D" id="3.30.300.30">
    <property type="match status" value="1"/>
</dbReference>
<name>A0ABX0BZR6_9PSEU</name>
<dbReference type="InterPro" id="IPR020845">
    <property type="entry name" value="AMP-binding_CS"/>
</dbReference>
<gene>
    <name evidence="5" type="ORF">G3I59_37165</name>
</gene>
<evidence type="ECO:0000259" key="3">
    <source>
        <dbReference type="Pfam" id="PF00501"/>
    </source>
</evidence>
<evidence type="ECO:0000313" key="6">
    <source>
        <dbReference type="Proteomes" id="UP000470404"/>
    </source>
</evidence>
<dbReference type="Gene3D" id="3.40.50.12780">
    <property type="entry name" value="N-terminal domain of ligase-like"/>
    <property type="match status" value="1"/>
</dbReference>
<evidence type="ECO:0000256" key="2">
    <source>
        <dbReference type="ARBA" id="ARBA00022598"/>
    </source>
</evidence>
<dbReference type="InterPro" id="IPR025110">
    <property type="entry name" value="AMP-bd_C"/>
</dbReference>
<evidence type="ECO:0000259" key="4">
    <source>
        <dbReference type="Pfam" id="PF13193"/>
    </source>
</evidence>
<dbReference type="RefSeq" id="WP_067587669.1">
    <property type="nucleotide sequence ID" value="NZ_JAAGNC010000189.1"/>
</dbReference>
<feature type="domain" description="AMP-binding enzyme C-terminal" evidence="4">
    <location>
        <begin position="432"/>
        <end position="506"/>
    </location>
</feature>
<organism evidence="5 6">
    <name type="scientific">Amycolatopsis rubida</name>
    <dbReference type="NCBI Taxonomy" id="112413"/>
    <lineage>
        <taxon>Bacteria</taxon>
        <taxon>Bacillati</taxon>
        <taxon>Actinomycetota</taxon>
        <taxon>Actinomycetes</taxon>
        <taxon>Pseudonocardiales</taxon>
        <taxon>Pseudonocardiaceae</taxon>
        <taxon>Amycolatopsis</taxon>
    </lineage>
</organism>
<dbReference type="Proteomes" id="UP000470404">
    <property type="component" value="Unassembled WGS sequence"/>
</dbReference>
<evidence type="ECO:0000256" key="1">
    <source>
        <dbReference type="ARBA" id="ARBA00006432"/>
    </source>
</evidence>
<comment type="caution">
    <text evidence="5">The sequence shown here is derived from an EMBL/GenBank/DDBJ whole genome shotgun (WGS) entry which is preliminary data.</text>
</comment>
<sequence length="527" mass="57488">MAVRETQTLMDMFEQAGALGNAPFMSYVDQLDKAPAETMAYGEFAARAQRVAANLYRRGVRRGDRVALVALPKTDYVTTLAGSILLGAIPAPINHHFKARELRATLAVLEPAAVAVDDATCTTVRGAIESFGDAPRLAGISGCTTADVMLDDPATDYPRPAVTADDPALILHSSGTTGLPKLVLRSHGSIGGFLDLFAGYFGEDEHLLNFLPLYHQAGLLLNVLTACRLGTDVVQTSRYSTSSFWTLVDRYRATHVNLVSPMASFILSRPPADDDREHSLRWMVIAGRNDHWADFQDRFGVTGMTFYGSTETLQITSTGTPKNGPVPREILESVGAGTYTGPVIGDLTEFRVIGQNGARIDAPGVPGRIEARGQYCFSEYFNQPQQTKTAFTSDGWFVTGDLGYTTPDGALVLLGRESGMIRRSGENIAPREIELVLEDHPEIKEALVVGVPDEARGQEVFAQVVLEPGSRLAADDVFAYLDENVSSFKVPRYLEFRDEFERTATLKIKLDQTATVDRSAVHDRFKS</sequence>